<dbReference type="CDD" id="cd06171">
    <property type="entry name" value="Sigma70_r4"/>
    <property type="match status" value="1"/>
</dbReference>
<dbReference type="InterPro" id="IPR013325">
    <property type="entry name" value="RNA_pol_sigma_r2"/>
</dbReference>
<protein>
    <submittedName>
        <fullName evidence="8">RNA polymerase subunit sigma-70</fullName>
    </submittedName>
</protein>
<organism evidence="8 9">
    <name type="scientific">Alteromonas alba</name>
    <dbReference type="NCBI Taxonomy" id="2079529"/>
    <lineage>
        <taxon>Bacteria</taxon>
        <taxon>Pseudomonadati</taxon>
        <taxon>Pseudomonadota</taxon>
        <taxon>Gammaproteobacteria</taxon>
        <taxon>Alteromonadales</taxon>
        <taxon>Alteromonadaceae</taxon>
        <taxon>Alteromonas/Salinimonas group</taxon>
        <taxon>Alteromonas</taxon>
    </lineage>
</organism>
<keyword evidence="3" id="KW-0731">Sigma factor</keyword>
<accession>A0A2S9V445</accession>
<dbReference type="SUPFAM" id="SSF88659">
    <property type="entry name" value="Sigma3 and sigma4 domains of RNA polymerase sigma factors"/>
    <property type="match status" value="1"/>
</dbReference>
<dbReference type="Gene3D" id="1.10.10.10">
    <property type="entry name" value="Winged helix-like DNA-binding domain superfamily/Winged helix DNA-binding domain"/>
    <property type="match status" value="1"/>
</dbReference>
<keyword evidence="5" id="KW-0812">Transmembrane</keyword>
<dbReference type="PANTHER" id="PTHR43133">
    <property type="entry name" value="RNA POLYMERASE ECF-TYPE SIGMA FACTO"/>
    <property type="match status" value="1"/>
</dbReference>
<feature type="domain" description="RNA polymerase sigma-70 region 2" evidence="6">
    <location>
        <begin position="52"/>
        <end position="118"/>
    </location>
</feature>
<evidence type="ECO:0000259" key="7">
    <source>
        <dbReference type="Pfam" id="PF08281"/>
    </source>
</evidence>
<sequence length="398" mass="43524">MGGKRRTTCFKCSVSGRDHLSARSNRMSAQGVISSDDVIAAQHGDESAFNRLVAASRNTIASIALAITRDLDASEEITQQVFINCWQKLHTLKNAASFLPWVRQSARYAAYNYLRDNRLADRVGGEEADALFAAYCDDELPPETRLSREQTGLLLKQVVDELPEESREMVLLYYREDQSASQVAELLSVSPELVRQRLSRARKALKASLMERYGQLILTTAPTLTITSILLAGASVSAPAQASGGTVLAKSGGAGVLKILLSGAFFAALLGALSVFWSTRLPLKNMTMESQKVRLKQLRKITVIWVLATGVLLAAAYELTTGWVMPVLAYTLFAGGLSVQVKKMQRVIMYDLFDSKTLSADSERQAFWQRCWGNIGLYGALLVGFASMIIGLIGSGRL</sequence>
<dbReference type="InterPro" id="IPR039425">
    <property type="entry name" value="RNA_pol_sigma-70-like"/>
</dbReference>
<dbReference type="InterPro" id="IPR013249">
    <property type="entry name" value="RNA_pol_sigma70_r4_t2"/>
</dbReference>
<dbReference type="Proteomes" id="UP000238949">
    <property type="component" value="Unassembled WGS sequence"/>
</dbReference>
<reference evidence="9" key="1">
    <citation type="journal article" date="2020" name="Int. J. Syst. Evol. Microbiol.">
        <title>Alteromonas alba sp. nov., a marine bacterium isolated from the seawater of the West Pacific Ocean.</title>
        <authorList>
            <person name="Sun C."/>
            <person name="Wu Y.-H."/>
            <person name="Xamxidin M."/>
            <person name="Cheng H."/>
            <person name="Xu X.-W."/>
        </authorList>
    </citation>
    <scope>NUCLEOTIDE SEQUENCE [LARGE SCALE GENOMIC DNA]</scope>
    <source>
        <strain evidence="9">190</strain>
    </source>
</reference>
<evidence type="ECO:0000256" key="2">
    <source>
        <dbReference type="ARBA" id="ARBA00023015"/>
    </source>
</evidence>
<evidence type="ECO:0000256" key="5">
    <source>
        <dbReference type="SAM" id="Phobius"/>
    </source>
</evidence>
<feature type="transmembrane region" description="Helical" evidence="5">
    <location>
        <begin position="256"/>
        <end position="277"/>
    </location>
</feature>
<dbReference type="Pfam" id="PF08281">
    <property type="entry name" value="Sigma70_r4_2"/>
    <property type="match status" value="1"/>
</dbReference>
<dbReference type="NCBIfam" id="TIGR02937">
    <property type="entry name" value="sigma70-ECF"/>
    <property type="match status" value="1"/>
</dbReference>
<dbReference type="GO" id="GO:0016987">
    <property type="term" value="F:sigma factor activity"/>
    <property type="evidence" value="ECO:0007669"/>
    <property type="project" value="UniProtKB-KW"/>
</dbReference>
<dbReference type="EMBL" id="PVNP01000212">
    <property type="protein sequence ID" value="PRO71184.1"/>
    <property type="molecule type" value="Genomic_DNA"/>
</dbReference>
<name>A0A2S9V445_9ALTE</name>
<dbReference type="InterPro" id="IPR036388">
    <property type="entry name" value="WH-like_DNA-bd_sf"/>
</dbReference>
<dbReference type="InterPro" id="IPR013324">
    <property type="entry name" value="RNA_pol_sigma_r3/r4-like"/>
</dbReference>
<keyword evidence="5" id="KW-1133">Transmembrane helix</keyword>
<evidence type="ECO:0000259" key="6">
    <source>
        <dbReference type="Pfam" id="PF04542"/>
    </source>
</evidence>
<feature type="transmembrane region" description="Helical" evidence="5">
    <location>
        <begin position="298"/>
        <end position="317"/>
    </location>
</feature>
<keyword evidence="4" id="KW-0804">Transcription</keyword>
<dbReference type="InterPro" id="IPR007627">
    <property type="entry name" value="RNA_pol_sigma70_r2"/>
</dbReference>
<dbReference type="GO" id="GO:0006352">
    <property type="term" value="P:DNA-templated transcription initiation"/>
    <property type="evidence" value="ECO:0007669"/>
    <property type="project" value="InterPro"/>
</dbReference>
<feature type="transmembrane region" description="Helical" evidence="5">
    <location>
        <begin position="323"/>
        <end position="341"/>
    </location>
</feature>
<proteinExistence type="inferred from homology"/>
<dbReference type="SUPFAM" id="SSF88946">
    <property type="entry name" value="Sigma2 domain of RNA polymerase sigma factors"/>
    <property type="match status" value="1"/>
</dbReference>
<keyword evidence="9" id="KW-1185">Reference proteome</keyword>
<dbReference type="Gene3D" id="1.10.1740.10">
    <property type="match status" value="1"/>
</dbReference>
<comment type="caution">
    <text evidence="8">The sequence shown here is derived from an EMBL/GenBank/DDBJ whole genome shotgun (WGS) entry which is preliminary data.</text>
</comment>
<feature type="transmembrane region" description="Helical" evidence="5">
    <location>
        <begin position="375"/>
        <end position="394"/>
    </location>
</feature>
<evidence type="ECO:0000313" key="8">
    <source>
        <dbReference type="EMBL" id="PRO71184.1"/>
    </source>
</evidence>
<dbReference type="Pfam" id="PF04542">
    <property type="entry name" value="Sigma70_r2"/>
    <property type="match status" value="1"/>
</dbReference>
<dbReference type="PANTHER" id="PTHR43133:SF25">
    <property type="entry name" value="RNA POLYMERASE SIGMA FACTOR RFAY-RELATED"/>
    <property type="match status" value="1"/>
</dbReference>
<dbReference type="AlphaFoldDB" id="A0A2S9V445"/>
<evidence type="ECO:0000313" key="9">
    <source>
        <dbReference type="Proteomes" id="UP000238949"/>
    </source>
</evidence>
<dbReference type="InterPro" id="IPR014284">
    <property type="entry name" value="RNA_pol_sigma-70_dom"/>
</dbReference>
<keyword evidence="5" id="KW-0472">Membrane</keyword>
<comment type="similarity">
    <text evidence="1">Belongs to the sigma-70 factor family. ECF subfamily.</text>
</comment>
<gene>
    <name evidence="8" type="ORF">C6Y40_23060</name>
</gene>
<evidence type="ECO:0000256" key="3">
    <source>
        <dbReference type="ARBA" id="ARBA00023082"/>
    </source>
</evidence>
<evidence type="ECO:0000256" key="1">
    <source>
        <dbReference type="ARBA" id="ARBA00010641"/>
    </source>
</evidence>
<feature type="domain" description="RNA polymerase sigma factor 70 region 4 type 2" evidence="7">
    <location>
        <begin position="154"/>
        <end position="205"/>
    </location>
</feature>
<dbReference type="OrthoDB" id="5757196at2"/>
<evidence type="ECO:0000256" key="4">
    <source>
        <dbReference type="ARBA" id="ARBA00023163"/>
    </source>
</evidence>
<feature type="transmembrane region" description="Helical" evidence="5">
    <location>
        <begin position="216"/>
        <end position="236"/>
    </location>
</feature>
<keyword evidence="2" id="KW-0805">Transcription regulation</keyword>
<dbReference type="GO" id="GO:0003677">
    <property type="term" value="F:DNA binding"/>
    <property type="evidence" value="ECO:0007669"/>
    <property type="project" value="InterPro"/>
</dbReference>